<keyword evidence="3" id="KW-1185">Reference proteome</keyword>
<keyword evidence="1" id="KW-0472">Membrane</keyword>
<proteinExistence type="predicted"/>
<evidence type="ECO:0000313" key="2">
    <source>
        <dbReference type="EMBL" id="GIG49610.1"/>
    </source>
</evidence>
<dbReference type="AlphaFoldDB" id="A0A919PWE0"/>
<dbReference type="Proteomes" id="UP000660611">
    <property type="component" value="Unassembled WGS sequence"/>
</dbReference>
<evidence type="ECO:0000256" key="1">
    <source>
        <dbReference type="SAM" id="Phobius"/>
    </source>
</evidence>
<comment type="caution">
    <text evidence="2">The sequence shown here is derived from an EMBL/GenBank/DDBJ whole genome shotgun (WGS) entry which is preliminary data.</text>
</comment>
<organism evidence="2 3">
    <name type="scientific">Dactylosporangium siamense</name>
    <dbReference type="NCBI Taxonomy" id="685454"/>
    <lineage>
        <taxon>Bacteria</taxon>
        <taxon>Bacillati</taxon>
        <taxon>Actinomycetota</taxon>
        <taxon>Actinomycetes</taxon>
        <taxon>Micromonosporales</taxon>
        <taxon>Micromonosporaceae</taxon>
        <taxon>Dactylosporangium</taxon>
    </lineage>
</organism>
<keyword evidence="1" id="KW-1133">Transmembrane helix</keyword>
<evidence type="ECO:0000313" key="3">
    <source>
        <dbReference type="Proteomes" id="UP000660611"/>
    </source>
</evidence>
<name>A0A919PWE0_9ACTN</name>
<keyword evidence="1" id="KW-0812">Transmembrane</keyword>
<feature type="transmembrane region" description="Helical" evidence="1">
    <location>
        <begin position="25"/>
        <end position="46"/>
    </location>
</feature>
<dbReference type="EMBL" id="BONQ01000122">
    <property type="protein sequence ID" value="GIG49610.1"/>
    <property type="molecule type" value="Genomic_DNA"/>
</dbReference>
<gene>
    <name evidence="2" type="ORF">Dsi01nite_076510</name>
</gene>
<reference evidence="2" key="1">
    <citation type="submission" date="2021-01" db="EMBL/GenBank/DDBJ databases">
        <title>Whole genome shotgun sequence of Dactylosporangium siamense NBRC 106093.</title>
        <authorList>
            <person name="Komaki H."/>
            <person name="Tamura T."/>
        </authorList>
    </citation>
    <scope>NUCLEOTIDE SEQUENCE</scope>
    <source>
        <strain evidence="2">NBRC 106093</strain>
    </source>
</reference>
<protein>
    <submittedName>
        <fullName evidence="2">Uncharacterized protein</fullName>
    </submittedName>
</protein>
<accession>A0A919PWE0</accession>
<sequence length="55" mass="5639">MPGRAALNVGLPGCVSPLRHALKRIVWTLAATAGLIAVTAAPGTSFNHSEPFLDA</sequence>